<dbReference type="NCBIfam" id="NF038074">
    <property type="entry name" value="fam_STM4014"/>
    <property type="match status" value="1"/>
</dbReference>
<dbReference type="SUPFAM" id="SSF56059">
    <property type="entry name" value="Glutathione synthetase ATP-binding domain-like"/>
    <property type="match status" value="1"/>
</dbReference>
<dbReference type="Gene3D" id="3.30.470.20">
    <property type="entry name" value="ATP-grasp fold, B domain"/>
    <property type="match status" value="1"/>
</dbReference>
<evidence type="ECO:0000313" key="1">
    <source>
        <dbReference type="EMBL" id="UQZ81395.1"/>
    </source>
</evidence>
<keyword evidence="2" id="KW-1185">Reference proteome</keyword>
<proteinExistence type="predicted"/>
<name>A0ABY4RH93_9BACL</name>
<evidence type="ECO:0008006" key="3">
    <source>
        <dbReference type="Google" id="ProtNLM"/>
    </source>
</evidence>
<protein>
    <recommendedName>
        <fullName evidence="3">ATP-grasp domain-containing protein</fullName>
    </recommendedName>
</protein>
<dbReference type="Proteomes" id="UP001057134">
    <property type="component" value="Chromosome"/>
</dbReference>
<dbReference type="InterPro" id="IPR047778">
    <property type="entry name" value="STM4014-like"/>
</dbReference>
<gene>
    <name evidence="1" type="ORF">SK3146_00551</name>
</gene>
<accession>A0ABY4RH93</accession>
<evidence type="ECO:0000313" key="2">
    <source>
        <dbReference type="Proteomes" id="UP001057134"/>
    </source>
</evidence>
<organism evidence="1 2">
    <name type="scientific">Paenibacillus konkukensis</name>
    <dbReference type="NCBI Taxonomy" id="2020716"/>
    <lineage>
        <taxon>Bacteria</taxon>
        <taxon>Bacillati</taxon>
        <taxon>Bacillota</taxon>
        <taxon>Bacilli</taxon>
        <taxon>Bacillales</taxon>
        <taxon>Paenibacillaceae</taxon>
        <taxon>Paenibacillus</taxon>
    </lineage>
</organism>
<reference evidence="1" key="2">
    <citation type="journal article" date="2021" name="J Anim Sci Technol">
        <title>Complete genome sequence of Paenibacillus konkukensis sp. nov. SK3146 as a potential probiotic strain.</title>
        <authorList>
            <person name="Jung H.I."/>
            <person name="Park S."/>
            <person name="Niu K.M."/>
            <person name="Lee S.W."/>
            <person name="Kothari D."/>
            <person name="Yi K.J."/>
            <person name="Kim S.K."/>
        </authorList>
    </citation>
    <scope>NUCLEOTIDE SEQUENCE</scope>
    <source>
        <strain evidence="1">SK3146</strain>
    </source>
</reference>
<dbReference type="EMBL" id="CP027059">
    <property type="protein sequence ID" value="UQZ81395.1"/>
    <property type="molecule type" value="Genomic_DNA"/>
</dbReference>
<sequence length="397" mass="44295">MILIGNPGNRRTSGLQAARLKMGLPPALELSYLELLEGEASLARAAERAGYAGISEPPLLRLDAPGELFEVERALIALGAPDACSAEEADRLLPYGGEDWRPLSRNNALRMQERHGRLYHPSQWFRGYCRLLAGLEQEARRLWAAPRWVNAPGDIAVMFDKRATHRLLTDAGIPMPRLLASPEELPDYEALREKMAAKRMHRIFLKLATGSGACGVIAYQTHPATGAEVAVTTMGMEHYTARPPSIFSVKKPYRYTDAKVIKPLVDWLLKHGAHAEQWIPKASYKERTFDIRQLVVRGEACHQVARVSGTPITNLHIRNERMTAEEVGLSEADRRAARECAESALAAFPASSVAGIDIALSNGARRPYVLDVNPFGDLLYRVQYRGYDPYEWQYKKI</sequence>
<reference evidence="1" key="1">
    <citation type="submission" date="2018-02" db="EMBL/GenBank/DDBJ databases">
        <authorList>
            <person name="Kim S.-K."/>
            <person name="Jung H.-I."/>
            <person name="Lee S.-W."/>
        </authorList>
    </citation>
    <scope>NUCLEOTIDE SEQUENCE</scope>
    <source>
        <strain evidence="1">SK3146</strain>
    </source>
</reference>